<name>A0A9P6EWI6_9FUNG</name>
<protein>
    <recommendedName>
        <fullName evidence="3">Cas12f1-like TNB domain-containing protein</fullName>
    </recommendedName>
</protein>
<sequence>MGVSLLWPHIQQEGHEAVLLWQLPQGPLPPNSLLRIDLLASFYPFIRRIYSNPRDRHTSNLIFEQHLVSSRIPKVSSVIYIDGPSPEEKRDTCRIREEKRLVALDKARACITDMEIRIGGRGRIRKQDFTKLNKHVRAAFYWSPDDRASFAQYLREREWTVVECYSEADVSIARDCRPTDIVVSGDSDMLVYSTVWTIWRPLSRGRYLVYYLPKVLRYLGISRLALTVLGIVSKNDYTSNLSRLGVTANFKILKSLEEKRVAAAVAVMVTVANVEAMIQSYLAHPDVVTKNPAAGHFEAAVRVFVDQRCEVLLPITPPQSSNPVDSTLNAVQESSAFADVLGRLKALRLRLEENKKSSFTRTQPERPFRVHNLYVTVDRPPDERPRSHESGKRYQHRQRYAIKTRSQHTQHQPPDAMKQYTWKPWKSAPESPLDVASTSPPSKPEPKAKPQLPSAKHMDKKDLVLSMQREHPTRTLDLGTINANATRALNKEFDLPTANLYLPKVKTVLHDIVRQSSQVKRICQRAIGLYLEDLARNHIGEADEMEILQTGVPATQPVAQPIAQTVVQHVAQNIVQNVAPPVSQAILPKKKHIDPEDRLILGKLCPGFTTKDIIGSSTKEQAQEPLQPDVSEHDESSDRRNEPLQFLLCLFTAVHSGKLPVPNGSGVHVCSFIKRAGRFLPEITKDGDGRTRNYPGSSFLRSAALQLSVELRRHYKAGSLELCTKIGILKAKKALPLGARGGIDTKASAIENFVLLNRACGSPRSLVPISSMSDKFVTISELDLTRIFWSDLCLRQLFQRLAWPDFPSIGHVGGVTQGDVGMWLSKKVPGELITKLLTDVGGYSETERKRLRNYSRSTLMMPIEEMRHHIQQIRRDDFQPSTYTNKGYVLRGSIRTDGFRLHVLAFKLNELQCVKFRQLSDDKLPRRLTSTVGGTDYYLTEIRNVVSTPQDVEELWGCDPRRIKILGVDLGQAFVVGASALLPSRNKHLDVEQGSGMDDMVPSLPNIDLVDPAARVEDAEGDQPNRNQPTTKYFNLTVKQKAVYQPTFKLRRWLEQRKSRQLEGGGSISEIETSLPPYRGPDGSFSNYTERLQEVEADLGAFYGDIVVKKHRWNARKARAEEYRLIANRLLELVGGSLGAKRKESNKVVIGMGLGQFSTKMRLSSLHESFLSYFVQRARSLGYIVVGVNEYYTSKKCPECHEFVGQVDLRRLYCTKCKKYMHRDTMAGNNICNAIRGHLIRQQRPLYLQPKDVDGKYPWMEERQSFGPRPESSGGRRGKGVKRKATDDGPNTSQPKKVARSIVIS</sequence>
<feature type="region of interest" description="Disordered" evidence="2">
    <location>
        <begin position="1064"/>
        <end position="1083"/>
    </location>
</feature>
<keyword evidence="5" id="KW-1185">Reference proteome</keyword>
<evidence type="ECO:0000313" key="5">
    <source>
        <dbReference type="Proteomes" id="UP000723463"/>
    </source>
</evidence>
<dbReference type="GO" id="GO:0003677">
    <property type="term" value="F:DNA binding"/>
    <property type="evidence" value="ECO:0007669"/>
    <property type="project" value="UniProtKB-KW"/>
</dbReference>
<evidence type="ECO:0000256" key="1">
    <source>
        <dbReference type="ARBA" id="ARBA00023125"/>
    </source>
</evidence>
<dbReference type="Proteomes" id="UP000723463">
    <property type="component" value="Unassembled WGS sequence"/>
</dbReference>
<comment type="caution">
    <text evidence="4">The sequence shown here is derived from an EMBL/GenBank/DDBJ whole genome shotgun (WGS) entry which is preliminary data.</text>
</comment>
<evidence type="ECO:0000259" key="3">
    <source>
        <dbReference type="Pfam" id="PF07282"/>
    </source>
</evidence>
<feature type="region of interest" description="Disordered" evidence="2">
    <location>
        <begin position="1260"/>
        <end position="1305"/>
    </location>
</feature>
<keyword evidence="1" id="KW-0238">DNA-binding</keyword>
<evidence type="ECO:0000313" key="4">
    <source>
        <dbReference type="EMBL" id="KAF9537022.1"/>
    </source>
</evidence>
<dbReference type="EMBL" id="JAAAXW010000481">
    <property type="protein sequence ID" value="KAF9537022.1"/>
    <property type="molecule type" value="Genomic_DNA"/>
</dbReference>
<dbReference type="PANTHER" id="PTHR11081">
    <property type="entry name" value="FLAP ENDONUCLEASE FAMILY MEMBER"/>
    <property type="match status" value="1"/>
</dbReference>
<accession>A0A9P6EWI6</accession>
<dbReference type="InterPro" id="IPR010095">
    <property type="entry name" value="Cas12f1-like_TNB"/>
</dbReference>
<dbReference type="SUPFAM" id="SSF88723">
    <property type="entry name" value="PIN domain-like"/>
    <property type="match status" value="1"/>
</dbReference>
<dbReference type="InterPro" id="IPR006084">
    <property type="entry name" value="XPG/Rad2"/>
</dbReference>
<feature type="domain" description="Cas12f1-like TNB" evidence="3">
    <location>
        <begin position="1168"/>
        <end position="1231"/>
    </location>
</feature>
<dbReference type="Gene3D" id="3.40.50.1010">
    <property type="entry name" value="5'-nuclease"/>
    <property type="match status" value="1"/>
</dbReference>
<evidence type="ECO:0000256" key="2">
    <source>
        <dbReference type="SAM" id="MobiDB-lite"/>
    </source>
</evidence>
<feature type="compositionally biased region" description="Basic and acidic residues" evidence="2">
    <location>
        <begin position="379"/>
        <end position="392"/>
    </location>
</feature>
<dbReference type="InterPro" id="IPR029060">
    <property type="entry name" value="PIN-like_dom_sf"/>
</dbReference>
<gene>
    <name evidence="4" type="ORF">EC957_009035</name>
</gene>
<feature type="region of interest" description="Disordered" evidence="2">
    <location>
        <begin position="617"/>
        <end position="638"/>
    </location>
</feature>
<reference evidence="4" key="1">
    <citation type="journal article" date="2020" name="Fungal Divers.">
        <title>Resolving the Mortierellaceae phylogeny through synthesis of multi-gene phylogenetics and phylogenomics.</title>
        <authorList>
            <person name="Vandepol N."/>
            <person name="Liber J."/>
            <person name="Desiro A."/>
            <person name="Na H."/>
            <person name="Kennedy M."/>
            <person name="Barry K."/>
            <person name="Grigoriev I.V."/>
            <person name="Miller A.N."/>
            <person name="O'Donnell K."/>
            <person name="Stajich J.E."/>
            <person name="Bonito G."/>
        </authorList>
    </citation>
    <scope>NUCLEOTIDE SEQUENCE</scope>
    <source>
        <strain evidence="4">NRRL 2591</strain>
    </source>
</reference>
<dbReference type="Pfam" id="PF07282">
    <property type="entry name" value="Cas12f1-like_TNB"/>
    <property type="match status" value="1"/>
</dbReference>
<organism evidence="4 5">
    <name type="scientific">Mortierella hygrophila</name>
    <dbReference type="NCBI Taxonomy" id="979708"/>
    <lineage>
        <taxon>Eukaryota</taxon>
        <taxon>Fungi</taxon>
        <taxon>Fungi incertae sedis</taxon>
        <taxon>Mucoromycota</taxon>
        <taxon>Mortierellomycotina</taxon>
        <taxon>Mortierellomycetes</taxon>
        <taxon>Mortierellales</taxon>
        <taxon>Mortierellaceae</taxon>
        <taxon>Mortierella</taxon>
    </lineage>
</organism>
<feature type="region of interest" description="Disordered" evidence="2">
    <location>
        <begin position="428"/>
        <end position="459"/>
    </location>
</feature>
<proteinExistence type="predicted"/>
<feature type="region of interest" description="Disordered" evidence="2">
    <location>
        <begin position="370"/>
        <end position="397"/>
    </location>
</feature>